<keyword evidence="1" id="KW-0812">Transmembrane</keyword>
<feature type="signal peptide" evidence="2">
    <location>
        <begin position="1"/>
        <end position="27"/>
    </location>
</feature>
<dbReference type="PROSITE" id="PS50887">
    <property type="entry name" value="GGDEF"/>
    <property type="match status" value="1"/>
</dbReference>
<dbReference type="CDD" id="cd01949">
    <property type="entry name" value="GGDEF"/>
    <property type="match status" value="1"/>
</dbReference>
<gene>
    <name evidence="4" type="ORF">GCM10011382_03660</name>
</gene>
<protein>
    <submittedName>
        <fullName evidence="4">Sensor domain-containing diguanylate cyclase</fullName>
    </submittedName>
</protein>
<feature type="transmembrane region" description="Helical" evidence="1">
    <location>
        <begin position="217"/>
        <end position="245"/>
    </location>
</feature>
<feature type="transmembrane region" description="Helical" evidence="1">
    <location>
        <begin position="291"/>
        <end position="309"/>
    </location>
</feature>
<dbReference type="RefSeq" id="WP_188637808.1">
    <property type="nucleotide sequence ID" value="NZ_BMHM01000001.1"/>
</dbReference>
<dbReference type="EMBL" id="BMHM01000001">
    <property type="protein sequence ID" value="GGC77023.1"/>
    <property type="molecule type" value="Genomic_DNA"/>
</dbReference>
<dbReference type="SUPFAM" id="SSF55073">
    <property type="entry name" value="Nucleotide cyclase"/>
    <property type="match status" value="1"/>
</dbReference>
<feature type="transmembrane region" description="Helical" evidence="1">
    <location>
        <begin position="369"/>
        <end position="390"/>
    </location>
</feature>
<dbReference type="InterPro" id="IPR043128">
    <property type="entry name" value="Rev_trsase/Diguanyl_cyclase"/>
</dbReference>
<feature type="transmembrane region" description="Helical" evidence="1">
    <location>
        <begin position="339"/>
        <end position="357"/>
    </location>
</feature>
<dbReference type="NCBIfam" id="TIGR00254">
    <property type="entry name" value="GGDEF"/>
    <property type="match status" value="1"/>
</dbReference>
<proteinExistence type="predicted"/>
<dbReference type="InterPro" id="IPR011622">
    <property type="entry name" value="7TMR_DISM_rcpt_extracell_dom2"/>
</dbReference>
<dbReference type="InterPro" id="IPR011623">
    <property type="entry name" value="7TMR_DISM_rcpt_extracell_dom1"/>
</dbReference>
<sequence>MDAHCCLKHFLIALLIGLLSWCAQAGAANTLSMTPEHPHYSLNNATHYWHTATPLSLREVLLHAHEFQPVESASELHFGYIQGDTWLTTRLHNASPRPSTWIVKFEYPFLDHVTLYTLRDQFSDVQHSGSAVPIAERALAHRQAVFPVTLEGGETVTLYSQVAAVGSRVLNYSVMTPEAFYAQNDRHNFWLATYFGMLLALSIYNLLLFFGLKERVFLYYSLFAFGFTLAILTFNGIGTLMFWSFLGEHTARLVAIGFTFASAMATLFAQSFLNTWRYSPRWHRMLSGCRVVYWLALLAALLLPIQYALRLMDLVGFSASLLLLVCGIYCSWRRVPSARLFVAAWSIFLLGAAVFALRNMSVLPANFVTLHGIQIGSAIEMLLLSFALAARFNKLKWQKERAQADTVAMLKKQEAALEAKVAARTQALEQLANHDMLTGLLNRHGLVRYAEAALAHRNSQQDPLALIMCDLDRFKPINDQYGHEAGDFVLQQVAKRLEHLAREGDHCARFGGDEFILLLEHVQQPSMLDDICSRIAQAISAPIKLPNGALVHVGVSMGISLSSDENSTLAHLLRDADQQMYADKARQTKRFYGYGSA</sequence>
<feature type="transmembrane region" description="Helical" evidence="1">
    <location>
        <begin position="189"/>
        <end position="210"/>
    </location>
</feature>
<evidence type="ECO:0000259" key="3">
    <source>
        <dbReference type="PROSITE" id="PS50887"/>
    </source>
</evidence>
<dbReference type="PANTHER" id="PTHR46663">
    <property type="entry name" value="DIGUANYLATE CYCLASE DGCT-RELATED"/>
    <property type="match status" value="1"/>
</dbReference>
<dbReference type="Pfam" id="PF00990">
    <property type="entry name" value="GGDEF"/>
    <property type="match status" value="1"/>
</dbReference>
<comment type="caution">
    <text evidence="4">The sequence shown here is derived from an EMBL/GenBank/DDBJ whole genome shotgun (WGS) entry which is preliminary data.</text>
</comment>
<keyword evidence="5" id="KW-1185">Reference proteome</keyword>
<dbReference type="SMART" id="SM00267">
    <property type="entry name" value="GGDEF"/>
    <property type="match status" value="1"/>
</dbReference>
<feature type="chain" id="PRO_5046219097" evidence="2">
    <location>
        <begin position="28"/>
        <end position="597"/>
    </location>
</feature>
<dbReference type="PANTHER" id="PTHR46663:SF2">
    <property type="entry name" value="GGDEF DOMAIN-CONTAINING PROTEIN"/>
    <property type="match status" value="1"/>
</dbReference>
<reference evidence="5" key="1">
    <citation type="journal article" date="2019" name="Int. J. Syst. Evol. Microbiol.">
        <title>The Global Catalogue of Microorganisms (GCM) 10K type strain sequencing project: providing services to taxonomists for standard genome sequencing and annotation.</title>
        <authorList>
            <consortium name="The Broad Institute Genomics Platform"/>
            <consortium name="The Broad Institute Genome Sequencing Center for Infectious Disease"/>
            <person name="Wu L."/>
            <person name="Ma J."/>
        </authorList>
    </citation>
    <scope>NUCLEOTIDE SEQUENCE [LARGE SCALE GENOMIC DNA]</scope>
    <source>
        <strain evidence="5">CGMCC 1.15122</strain>
    </source>
</reference>
<feature type="domain" description="GGDEF" evidence="3">
    <location>
        <begin position="462"/>
        <end position="597"/>
    </location>
</feature>
<evidence type="ECO:0000256" key="1">
    <source>
        <dbReference type="SAM" id="Phobius"/>
    </source>
</evidence>
<dbReference type="InterPro" id="IPR029787">
    <property type="entry name" value="Nucleotide_cyclase"/>
</dbReference>
<dbReference type="Pfam" id="PF07695">
    <property type="entry name" value="7TMR-DISM_7TM"/>
    <property type="match status" value="1"/>
</dbReference>
<dbReference type="Gene3D" id="3.30.70.270">
    <property type="match status" value="1"/>
</dbReference>
<keyword evidence="2" id="KW-0732">Signal</keyword>
<evidence type="ECO:0000313" key="5">
    <source>
        <dbReference type="Proteomes" id="UP000597301"/>
    </source>
</evidence>
<dbReference type="InterPro" id="IPR052163">
    <property type="entry name" value="DGC-Regulatory_Protein"/>
</dbReference>
<dbReference type="Gene3D" id="2.60.40.2380">
    <property type="match status" value="1"/>
</dbReference>
<dbReference type="Proteomes" id="UP000597301">
    <property type="component" value="Unassembled WGS sequence"/>
</dbReference>
<dbReference type="InterPro" id="IPR000160">
    <property type="entry name" value="GGDEF_dom"/>
</dbReference>
<evidence type="ECO:0000256" key="2">
    <source>
        <dbReference type="SAM" id="SignalP"/>
    </source>
</evidence>
<dbReference type="Pfam" id="PF07696">
    <property type="entry name" value="7TMR-DISMED2"/>
    <property type="match status" value="1"/>
</dbReference>
<organism evidence="4 5">
    <name type="scientific">Vreelandella lutescens</name>
    <dbReference type="NCBI Taxonomy" id="1602943"/>
    <lineage>
        <taxon>Bacteria</taxon>
        <taxon>Pseudomonadati</taxon>
        <taxon>Pseudomonadota</taxon>
        <taxon>Gammaproteobacteria</taxon>
        <taxon>Oceanospirillales</taxon>
        <taxon>Halomonadaceae</taxon>
        <taxon>Vreelandella</taxon>
    </lineage>
</organism>
<feature type="transmembrane region" description="Helical" evidence="1">
    <location>
        <begin position="251"/>
        <end position="270"/>
    </location>
</feature>
<keyword evidence="1" id="KW-0472">Membrane</keyword>
<name>A0ABQ1NHB8_9GAMM</name>
<evidence type="ECO:0000313" key="4">
    <source>
        <dbReference type="EMBL" id="GGC77023.1"/>
    </source>
</evidence>
<feature type="transmembrane region" description="Helical" evidence="1">
    <location>
        <begin position="315"/>
        <end position="332"/>
    </location>
</feature>
<keyword evidence="1" id="KW-1133">Transmembrane helix</keyword>
<accession>A0ABQ1NHB8</accession>